<gene>
    <name evidence="2" type="ORF">METZ01_LOCUS189830</name>
</gene>
<dbReference type="EMBL" id="UINC01039058">
    <property type="protein sequence ID" value="SVB36976.1"/>
    <property type="molecule type" value="Genomic_DNA"/>
</dbReference>
<name>A0A382DEP1_9ZZZZ</name>
<proteinExistence type="predicted"/>
<evidence type="ECO:0000256" key="1">
    <source>
        <dbReference type="SAM" id="MobiDB-lite"/>
    </source>
</evidence>
<protein>
    <submittedName>
        <fullName evidence="2">Uncharacterized protein</fullName>
    </submittedName>
</protein>
<dbReference type="AlphaFoldDB" id="A0A382DEP1"/>
<reference evidence="2" key="1">
    <citation type="submission" date="2018-05" db="EMBL/GenBank/DDBJ databases">
        <authorList>
            <person name="Lanie J.A."/>
            <person name="Ng W.-L."/>
            <person name="Kazmierczak K.M."/>
            <person name="Andrzejewski T.M."/>
            <person name="Davidsen T.M."/>
            <person name="Wayne K.J."/>
            <person name="Tettelin H."/>
            <person name="Glass J.I."/>
            <person name="Rusch D."/>
            <person name="Podicherti R."/>
            <person name="Tsui H.-C.T."/>
            <person name="Winkler M.E."/>
        </authorList>
    </citation>
    <scope>NUCLEOTIDE SEQUENCE</scope>
</reference>
<organism evidence="2">
    <name type="scientific">marine metagenome</name>
    <dbReference type="NCBI Taxonomy" id="408172"/>
    <lineage>
        <taxon>unclassified sequences</taxon>
        <taxon>metagenomes</taxon>
        <taxon>ecological metagenomes</taxon>
    </lineage>
</organism>
<sequence>MEILFLIIVLVVLALAVFSSRKEQASKADDRKDQVRQQKEDFAQEDVMTYGQVQQRREDLLNVLDENLGEKPDQRDQIKKIINDWADLKIKAFQDRRSWVRNPEKGKAS</sequence>
<evidence type="ECO:0000313" key="2">
    <source>
        <dbReference type="EMBL" id="SVB36976.1"/>
    </source>
</evidence>
<feature type="region of interest" description="Disordered" evidence="1">
    <location>
        <begin position="21"/>
        <end position="40"/>
    </location>
</feature>
<accession>A0A382DEP1</accession>